<evidence type="ECO:0000313" key="2">
    <source>
        <dbReference type="EnsemblMetazoa" id="CapteP190683"/>
    </source>
</evidence>
<protein>
    <submittedName>
        <fullName evidence="1 2">Uncharacterized protein</fullName>
    </submittedName>
</protein>
<reference evidence="1 3" key="2">
    <citation type="journal article" date="2013" name="Nature">
        <title>Insights into bilaterian evolution from three spiralian genomes.</title>
        <authorList>
            <person name="Simakov O."/>
            <person name="Marletaz F."/>
            <person name="Cho S.J."/>
            <person name="Edsinger-Gonzales E."/>
            <person name="Havlak P."/>
            <person name="Hellsten U."/>
            <person name="Kuo D.H."/>
            <person name="Larsson T."/>
            <person name="Lv J."/>
            <person name="Arendt D."/>
            <person name="Savage R."/>
            <person name="Osoegawa K."/>
            <person name="de Jong P."/>
            <person name="Grimwood J."/>
            <person name="Chapman J.A."/>
            <person name="Shapiro H."/>
            <person name="Aerts A."/>
            <person name="Otillar R.P."/>
            <person name="Terry A.Y."/>
            <person name="Boore J.L."/>
            <person name="Grigoriev I.V."/>
            <person name="Lindberg D.R."/>
            <person name="Seaver E.C."/>
            <person name="Weisblat D.A."/>
            <person name="Putnam N.H."/>
            <person name="Rokhsar D.S."/>
        </authorList>
    </citation>
    <scope>NUCLEOTIDE SEQUENCE</scope>
    <source>
        <strain evidence="1 3">I ESC-2004</strain>
    </source>
</reference>
<keyword evidence="3" id="KW-1185">Reference proteome</keyword>
<organism evidence="1">
    <name type="scientific">Capitella teleta</name>
    <name type="common">Polychaete worm</name>
    <dbReference type="NCBI Taxonomy" id="283909"/>
    <lineage>
        <taxon>Eukaryota</taxon>
        <taxon>Metazoa</taxon>
        <taxon>Spiralia</taxon>
        <taxon>Lophotrochozoa</taxon>
        <taxon>Annelida</taxon>
        <taxon>Polychaeta</taxon>
        <taxon>Sedentaria</taxon>
        <taxon>Scolecida</taxon>
        <taxon>Capitellidae</taxon>
        <taxon>Capitella</taxon>
    </lineage>
</organism>
<dbReference type="EMBL" id="AMQN01018655">
    <property type="status" value="NOT_ANNOTATED_CDS"/>
    <property type="molecule type" value="Genomic_DNA"/>
</dbReference>
<dbReference type="HOGENOM" id="CLU_075910_0_0_1"/>
<name>R7VEX2_CAPTE</name>
<dbReference type="AlphaFoldDB" id="R7VEX2"/>
<evidence type="ECO:0000313" key="1">
    <source>
        <dbReference type="EMBL" id="ELU14195.1"/>
    </source>
</evidence>
<reference evidence="3" key="1">
    <citation type="submission" date="2012-12" db="EMBL/GenBank/DDBJ databases">
        <authorList>
            <person name="Hellsten U."/>
            <person name="Grimwood J."/>
            <person name="Chapman J.A."/>
            <person name="Shapiro H."/>
            <person name="Aerts A."/>
            <person name="Otillar R.P."/>
            <person name="Terry A.Y."/>
            <person name="Boore J.L."/>
            <person name="Simakov O."/>
            <person name="Marletaz F."/>
            <person name="Cho S.-J."/>
            <person name="Edsinger-Gonzales E."/>
            <person name="Havlak P."/>
            <person name="Kuo D.-H."/>
            <person name="Larsson T."/>
            <person name="Lv J."/>
            <person name="Arendt D."/>
            <person name="Savage R."/>
            <person name="Osoegawa K."/>
            <person name="de Jong P."/>
            <person name="Lindberg D.R."/>
            <person name="Seaver E.C."/>
            <person name="Weisblat D.A."/>
            <person name="Putnam N.H."/>
            <person name="Grigoriev I.V."/>
            <person name="Rokhsar D.S."/>
        </authorList>
    </citation>
    <scope>NUCLEOTIDE SEQUENCE</scope>
    <source>
        <strain evidence="3">I ESC-2004</strain>
    </source>
</reference>
<dbReference type="EMBL" id="AMQN01018653">
    <property type="status" value="NOT_ANNOTATED_CDS"/>
    <property type="molecule type" value="Genomic_DNA"/>
</dbReference>
<gene>
    <name evidence="1" type="ORF">CAPTEDRAFT_190683</name>
</gene>
<dbReference type="EMBL" id="KB294685">
    <property type="protein sequence ID" value="ELU14195.1"/>
    <property type="molecule type" value="Genomic_DNA"/>
</dbReference>
<reference evidence="2" key="3">
    <citation type="submission" date="2015-06" db="UniProtKB">
        <authorList>
            <consortium name="EnsemblMetazoa"/>
        </authorList>
    </citation>
    <scope>IDENTIFICATION</scope>
</reference>
<sequence>MEAEGRTKKMTEKGRSYEMEKCCSSFRKTYLQWKENARGIRLRLREHCSIEMLEDLKFRIQEQAEMLQGIVERLHRIGALQPDVVQKMDTCNELTLSLIEMIDERIEEAVQVDDDEKENTPDFVYKSDVHLRLPKKNNPSVFGDSLSSGSVMNYEESHHAQEELVTVNSVSTLAPAATKQTPSTALAVKPNSDIHQHLEQTQEIRAGTDQERHPPQDVMNDRQNHVDSNCPGWCCGFNGLCNIQVLVHVPVPQKSARDRAIERLGDSGRSSVISCGTRVLSTEHKDDVLVLTLANCQHVITLVCLEDASPPMKDPSLV</sequence>
<dbReference type="Proteomes" id="UP000014760">
    <property type="component" value="Unassembled WGS sequence"/>
</dbReference>
<proteinExistence type="predicted"/>
<evidence type="ECO:0000313" key="3">
    <source>
        <dbReference type="Proteomes" id="UP000014760"/>
    </source>
</evidence>
<dbReference type="EMBL" id="AMQN01018654">
    <property type="status" value="NOT_ANNOTATED_CDS"/>
    <property type="molecule type" value="Genomic_DNA"/>
</dbReference>
<accession>R7VEX2</accession>
<dbReference type="EnsemblMetazoa" id="CapteT190683">
    <property type="protein sequence ID" value="CapteP190683"/>
    <property type="gene ID" value="CapteG190683"/>
</dbReference>